<organism evidence="2 3">
    <name type="scientific">Halovivax cerinus</name>
    <dbReference type="NCBI Taxonomy" id="1487865"/>
    <lineage>
        <taxon>Archaea</taxon>
        <taxon>Methanobacteriati</taxon>
        <taxon>Methanobacteriota</taxon>
        <taxon>Stenosarchaea group</taxon>
        <taxon>Halobacteria</taxon>
        <taxon>Halobacteriales</taxon>
        <taxon>Natrialbaceae</taxon>
        <taxon>Halovivax</taxon>
    </lineage>
</organism>
<dbReference type="EMBL" id="JBHSAQ010000016">
    <property type="protein sequence ID" value="MFC3960282.1"/>
    <property type="molecule type" value="Genomic_DNA"/>
</dbReference>
<dbReference type="InterPro" id="IPR055538">
    <property type="entry name" value="DUF7114"/>
</dbReference>
<dbReference type="Proteomes" id="UP001595846">
    <property type="component" value="Unassembled WGS sequence"/>
</dbReference>
<dbReference type="GeneID" id="73901654"/>
<evidence type="ECO:0000256" key="1">
    <source>
        <dbReference type="SAM" id="MobiDB-lite"/>
    </source>
</evidence>
<name>A0ABD5NTP9_9EURY</name>
<dbReference type="Pfam" id="PF23426">
    <property type="entry name" value="DUF7114"/>
    <property type="match status" value="2"/>
</dbReference>
<accession>A0ABD5NTP9</accession>
<feature type="compositionally biased region" description="Low complexity" evidence="1">
    <location>
        <begin position="85"/>
        <end position="105"/>
    </location>
</feature>
<reference evidence="2 3" key="1">
    <citation type="journal article" date="2019" name="Int. J. Syst. Evol. Microbiol.">
        <title>The Global Catalogue of Microorganisms (GCM) 10K type strain sequencing project: providing services to taxonomists for standard genome sequencing and annotation.</title>
        <authorList>
            <consortium name="The Broad Institute Genomics Platform"/>
            <consortium name="The Broad Institute Genome Sequencing Center for Infectious Disease"/>
            <person name="Wu L."/>
            <person name="Ma J."/>
        </authorList>
    </citation>
    <scope>NUCLEOTIDE SEQUENCE [LARGE SCALE GENOMIC DNA]</scope>
    <source>
        <strain evidence="2 3">IBRC-M 10256</strain>
    </source>
</reference>
<feature type="region of interest" description="Disordered" evidence="1">
    <location>
        <begin position="223"/>
        <end position="245"/>
    </location>
</feature>
<feature type="region of interest" description="Disordered" evidence="1">
    <location>
        <begin position="82"/>
        <end position="114"/>
    </location>
</feature>
<proteinExistence type="predicted"/>
<dbReference type="AlphaFoldDB" id="A0ABD5NTP9"/>
<evidence type="ECO:0000313" key="3">
    <source>
        <dbReference type="Proteomes" id="UP001595846"/>
    </source>
</evidence>
<evidence type="ECO:0000313" key="2">
    <source>
        <dbReference type="EMBL" id="MFC3960282.1"/>
    </source>
</evidence>
<gene>
    <name evidence="2" type="ORF">ACFOUR_18170</name>
</gene>
<dbReference type="RefSeq" id="WP_256532560.1">
    <property type="nucleotide sequence ID" value="NZ_CP101824.1"/>
</dbReference>
<comment type="caution">
    <text evidence="2">The sequence shown here is derived from an EMBL/GenBank/DDBJ whole genome shotgun (WGS) entry which is preliminary data.</text>
</comment>
<sequence>MDRVARCRRVARDAVSDVSPPPLRRRLYEELDAYALTPAVLTVESALAAAPRTDPGSVRSLAAGTQLIYVGLALTRELAREPPWSDAAVSSDDTSTDTTPASPAVDRAGRPASEPDAEADLAIVAADVLVARGFSLLSRTDAADRAVETVQRFGRDQTAREDADDPVAVDARLEHDVLHLAVTTGAAAVSEPPTPAMVDLADTLADRTDAAVPPVESWLDATDAAPADGLASDGGATDHVSEGIE</sequence>
<protein>
    <submittedName>
        <fullName evidence="2">Uncharacterized protein</fullName>
    </submittedName>
</protein>
<keyword evidence="3" id="KW-1185">Reference proteome</keyword>